<evidence type="ECO:0000313" key="3">
    <source>
        <dbReference type="EMBL" id="KAF2666736.1"/>
    </source>
</evidence>
<dbReference type="PANTHER" id="PTHR43669">
    <property type="entry name" value="5-KETO-D-GLUCONATE 5-REDUCTASE"/>
    <property type="match status" value="1"/>
</dbReference>
<name>A0A6A6U520_9PEZI</name>
<dbReference type="AlphaFoldDB" id="A0A6A6U520"/>
<reference evidence="3" key="1">
    <citation type="journal article" date="2020" name="Stud. Mycol.">
        <title>101 Dothideomycetes genomes: a test case for predicting lifestyles and emergence of pathogens.</title>
        <authorList>
            <person name="Haridas S."/>
            <person name="Albert R."/>
            <person name="Binder M."/>
            <person name="Bloem J."/>
            <person name="Labutti K."/>
            <person name="Salamov A."/>
            <person name="Andreopoulos B."/>
            <person name="Baker S."/>
            <person name="Barry K."/>
            <person name="Bills G."/>
            <person name="Bluhm B."/>
            <person name="Cannon C."/>
            <person name="Castanera R."/>
            <person name="Culley D."/>
            <person name="Daum C."/>
            <person name="Ezra D."/>
            <person name="Gonzalez J."/>
            <person name="Henrissat B."/>
            <person name="Kuo A."/>
            <person name="Liang C."/>
            <person name="Lipzen A."/>
            <person name="Lutzoni F."/>
            <person name="Magnuson J."/>
            <person name="Mondo S."/>
            <person name="Nolan M."/>
            <person name="Ohm R."/>
            <person name="Pangilinan J."/>
            <person name="Park H.-J."/>
            <person name="Ramirez L."/>
            <person name="Alfaro M."/>
            <person name="Sun H."/>
            <person name="Tritt A."/>
            <person name="Yoshinaga Y."/>
            <person name="Zwiers L.-H."/>
            <person name="Turgeon B."/>
            <person name="Goodwin S."/>
            <person name="Spatafora J."/>
            <person name="Crous P."/>
            <person name="Grigoriev I."/>
        </authorList>
    </citation>
    <scope>NUCLEOTIDE SEQUENCE</scope>
    <source>
        <strain evidence="3">CBS 115976</strain>
    </source>
</reference>
<dbReference type="Gene3D" id="3.40.50.720">
    <property type="entry name" value="NAD(P)-binding Rossmann-like Domain"/>
    <property type="match status" value="1"/>
</dbReference>
<proteinExistence type="inferred from homology"/>
<evidence type="ECO:0000256" key="2">
    <source>
        <dbReference type="ARBA" id="ARBA00023002"/>
    </source>
</evidence>
<dbReference type="GO" id="GO:0016491">
    <property type="term" value="F:oxidoreductase activity"/>
    <property type="evidence" value="ECO:0007669"/>
    <property type="project" value="UniProtKB-KW"/>
</dbReference>
<dbReference type="Pfam" id="PF00106">
    <property type="entry name" value="adh_short"/>
    <property type="match status" value="1"/>
</dbReference>
<evidence type="ECO:0000256" key="1">
    <source>
        <dbReference type="ARBA" id="ARBA00006484"/>
    </source>
</evidence>
<dbReference type="EMBL" id="MU004238">
    <property type="protein sequence ID" value="KAF2666736.1"/>
    <property type="molecule type" value="Genomic_DNA"/>
</dbReference>
<dbReference type="InterPro" id="IPR002347">
    <property type="entry name" value="SDR_fam"/>
</dbReference>
<dbReference type="PANTHER" id="PTHR43669:SF3">
    <property type="entry name" value="ALCOHOL DEHYDROGENASE, PUTATIVE (AFU_ORTHOLOGUE AFUA_3G03445)-RELATED"/>
    <property type="match status" value="1"/>
</dbReference>
<accession>A0A6A6U520</accession>
<gene>
    <name evidence="3" type="ORF">BT63DRAFT_481217</name>
</gene>
<sequence length="235" mass="26126">MLGYSDNVLVVIGSGPGIGNHTAGLFAEHRFNKVALLARNTNRLLQDKEAVEEAGKVTNRRVEVKTWSVDVSDTTKLKQILGEVQQFGQIEIVFFNAARVIPSEFFGHPESEIRVDFEITIMALYAVAGWAWAPLKYLAAKDPETHPSIIVTNSHLWNEPAAEIFALSLTKAAQHNMVRSLAQLGQKDGIHVALLSPCGVVSPEHPTRNPKNIASKAWDLYLETRNHWKIDSRIL</sequence>
<dbReference type="CDD" id="cd05233">
    <property type="entry name" value="SDR_c"/>
    <property type="match status" value="1"/>
</dbReference>
<evidence type="ECO:0000313" key="4">
    <source>
        <dbReference type="Proteomes" id="UP000799302"/>
    </source>
</evidence>
<dbReference type="InterPro" id="IPR036291">
    <property type="entry name" value="NAD(P)-bd_dom_sf"/>
</dbReference>
<dbReference type="SUPFAM" id="SSF51735">
    <property type="entry name" value="NAD(P)-binding Rossmann-fold domains"/>
    <property type="match status" value="1"/>
</dbReference>
<protein>
    <submittedName>
        <fullName evidence="3">NAD(P)-binding protein</fullName>
    </submittedName>
</protein>
<comment type="similarity">
    <text evidence="1">Belongs to the short-chain dehydrogenases/reductases (SDR) family.</text>
</comment>
<organism evidence="3 4">
    <name type="scientific">Microthyrium microscopicum</name>
    <dbReference type="NCBI Taxonomy" id="703497"/>
    <lineage>
        <taxon>Eukaryota</taxon>
        <taxon>Fungi</taxon>
        <taxon>Dikarya</taxon>
        <taxon>Ascomycota</taxon>
        <taxon>Pezizomycotina</taxon>
        <taxon>Dothideomycetes</taxon>
        <taxon>Dothideomycetes incertae sedis</taxon>
        <taxon>Microthyriales</taxon>
        <taxon>Microthyriaceae</taxon>
        <taxon>Microthyrium</taxon>
    </lineage>
</organism>
<keyword evidence="4" id="KW-1185">Reference proteome</keyword>
<keyword evidence="2" id="KW-0560">Oxidoreductase</keyword>
<dbReference type="OrthoDB" id="5336600at2759"/>
<dbReference type="Proteomes" id="UP000799302">
    <property type="component" value="Unassembled WGS sequence"/>
</dbReference>